<evidence type="ECO:0000313" key="1">
    <source>
        <dbReference type="EMBL" id="HAE26660.1"/>
    </source>
</evidence>
<protein>
    <submittedName>
        <fullName evidence="1">NAD(P)-dependent oxidoreductase</fullName>
    </submittedName>
</protein>
<reference evidence="1 2" key="1">
    <citation type="journal article" date="2018" name="Nat. Biotechnol.">
        <title>A standardized bacterial taxonomy based on genome phylogeny substantially revises the tree of life.</title>
        <authorList>
            <person name="Parks D.H."/>
            <person name="Chuvochina M."/>
            <person name="Waite D.W."/>
            <person name="Rinke C."/>
            <person name="Skarshewski A."/>
            <person name="Chaumeil P.A."/>
            <person name="Hugenholtz P."/>
        </authorList>
    </citation>
    <scope>NUCLEOTIDE SEQUENCE [LARGE SCALE GENOMIC DNA]</scope>
    <source>
        <strain evidence="1">UBA8733</strain>
    </source>
</reference>
<organism evidence="1 2">
    <name type="scientific">Hyphomonas adhaerens</name>
    <dbReference type="NCBI Taxonomy" id="81029"/>
    <lineage>
        <taxon>Bacteria</taxon>
        <taxon>Pseudomonadati</taxon>
        <taxon>Pseudomonadota</taxon>
        <taxon>Alphaproteobacteria</taxon>
        <taxon>Hyphomonadales</taxon>
        <taxon>Hyphomonadaceae</taxon>
        <taxon>Hyphomonas</taxon>
    </lineage>
</organism>
<evidence type="ECO:0000313" key="2">
    <source>
        <dbReference type="Proteomes" id="UP000259610"/>
    </source>
</evidence>
<dbReference type="Proteomes" id="UP000259610">
    <property type="component" value="Unassembled WGS sequence"/>
</dbReference>
<dbReference type="EMBL" id="DMAN01000127">
    <property type="protein sequence ID" value="HAE26660.1"/>
    <property type="molecule type" value="Genomic_DNA"/>
</dbReference>
<name>A0A3B9GW61_9PROT</name>
<feature type="non-terminal residue" evidence="1">
    <location>
        <position position="1"/>
    </location>
</feature>
<accession>A0A3B9GW61</accession>
<gene>
    <name evidence="1" type="ORF">DCG58_05830</name>
</gene>
<dbReference type="AlphaFoldDB" id="A0A3B9GW61"/>
<comment type="caution">
    <text evidence="1">The sequence shown here is derived from an EMBL/GenBank/DDBJ whole genome shotgun (WGS) entry which is preliminary data.</text>
</comment>
<proteinExistence type="predicted"/>
<dbReference type="Gene3D" id="3.40.50.720">
    <property type="entry name" value="NAD(P)-binding Rossmann-like Domain"/>
    <property type="match status" value="1"/>
</dbReference>
<sequence length="73" mass="7940">APPQDVIAHAARLLGMDPPPDVPFEDADLSPMARSFYAECKRISNARTKAALSWRPQYPTYREGLAAILAGEG</sequence>